<evidence type="ECO:0000256" key="4">
    <source>
        <dbReference type="ARBA" id="ARBA00022833"/>
    </source>
</evidence>
<evidence type="ECO:0000259" key="6">
    <source>
        <dbReference type="Pfam" id="PF14464"/>
    </source>
</evidence>
<gene>
    <name evidence="7" type="ORF">L284_14320</name>
</gene>
<comment type="caution">
    <text evidence="7">The sequence shown here is derived from an EMBL/GenBank/DDBJ whole genome shotgun (WGS) entry which is preliminary data.</text>
</comment>
<dbReference type="InterPro" id="IPR051929">
    <property type="entry name" value="VirAsm_ModProt"/>
</dbReference>
<dbReference type="GO" id="GO:0008270">
    <property type="term" value="F:zinc ion binding"/>
    <property type="evidence" value="ECO:0007669"/>
    <property type="project" value="TreeGrafter"/>
</dbReference>
<keyword evidence="3" id="KW-0378">Hydrolase</keyword>
<evidence type="ECO:0000256" key="5">
    <source>
        <dbReference type="ARBA" id="ARBA00023049"/>
    </source>
</evidence>
<dbReference type="Pfam" id="PF14464">
    <property type="entry name" value="Prok-JAB"/>
    <property type="match status" value="1"/>
</dbReference>
<dbReference type="AlphaFoldDB" id="T0HMQ3"/>
<dbReference type="Gene3D" id="3.40.140.10">
    <property type="entry name" value="Cytidine Deaminase, domain 2"/>
    <property type="match status" value="1"/>
</dbReference>
<dbReference type="eggNOG" id="COG1310">
    <property type="taxonomic scope" value="Bacteria"/>
</dbReference>
<feature type="domain" description="JAB" evidence="6">
    <location>
        <begin position="7"/>
        <end position="115"/>
    </location>
</feature>
<dbReference type="PATRIC" id="fig|1096930.3.peg.2848"/>
<dbReference type="RefSeq" id="WP_021234688.1">
    <property type="nucleotide sequence ID" value="NZ_ATHL01000089.1"/>
</dbReference>
<dbReference type="InterPro" id="IPR028090">
    <property type="entry name" value="JAB_dom_prok"/>
</dbReference>
<evidence type="ECO:0000256" key="1">
    <source>
        <dbReference type="ARBA" id="ARBA00022670"/>
    </source>
</evidence>
<evidence type="ECO:0000256" key="3">
    <source>
        <dbReference type="ARBA" id="ARBA00022801"/>
    </source>
</evidence>
<dbReference type="GO" id="GO:0006508">
    <property type="term" value="P:proteolysis"/>
    <property type="evidence" value="ECO:0007669"/>
    <property type="project" value="UniProtKB-KW"/>
</dbReference>
<dbReference type="Proteomes" id="UP000015527">
    <property type="component" value="Unassembled WGS sequence"/>
</dbReference>
<keyword evidence="8" id="KW-1185">Reference proteome</keyword>
<sequence length="141" mass="15017">MNVEVTSDVIARLREESDKADPQECCGILTGREDRIEGAIPAANVAADPARHFEIDPATLLAAHRAARRGGPEVLGYYHSHPVGHPVPSATDCEHSTGDLRVWAIIATGQVAFWRDTGNGFAPVTYHIVGPTASLGQNPNA</sequence>
<proteinExistence type="predicted"/>
<keyword evidence="4" id="KW-0862">Zinc</keyword>
<dbReference type="EMBL" id="ATHL01000089">
    <property type="protein sequence ID" value="EQB13463.1"/>
    <property type="molecule type" value="Genomic_DNA"/>
</dbReference>
<keyword evidence="5" id="KW-0482">Metalloprotease</keyword>
<protein>
    <recommendedName>
        <fullName evidence="6">JAB domain-containing protein</fullName>
    </recommendedName>
</protein>
<dbReference type="OrthoDB" id="9802958at2"/>
<evidence type="ECO:0000313" key="8">
    <source>
        <dbReference type="Proteomes" id="UP000015527"/>
    </source>
</evidence>
<dbReference type="SUPFAM" id="SSF102712">
    <property type="entry name" value="JAB1/MPN domain"/>
    <property type="match status" value="1"/>
</dbReference>
<evidence type="ECO:0000313" key="7">
    <source>
        <dbReference type="EMBL" id="EQB13463.1"/>
    </source>
</evidence>
<evidence type="ECO:0000256" key="2">
    <source>
        <dbReference type="ARBA" id="ARBA00022723"/>
    </source>
</evidence>
<dbReference type="PANTHER" id="PTHR34858">
    <property type="entry name" value="CYSO-CYSTEINE PEPTIDASE"/>
    <property type="match status" value="1"/>
</dbReference>
<dbReference type="CDD" id="cd08070">
    <property type="entry name" value="MPN_like"/>
    <property type="match status" value="1"/>
</dbReference>
<dbReference type="GO" id="GO:0008235">
    <property type="term" value="F:metalloexopeptidase activity"/>
    <property type="evidence" value="ECO:0007669"/>
    <property type="project" value="TreeGrafter"/>
</dbReference>
<accession>T0HMQ3</accession>
<organism evidence="7 8">
    <name type="scientific">Novosphingobium lindaniclasticum LE124</name>
    <dbReference type="NCBI Taxonomy" id="1096930"/>
    <lineage>
        <taxon>Bacteria</taxon>
        <taxon>Pseudomonadati</taxon>
        <taxon>Pseudomonadota</taxon>
        <taxon>Alphaproteobacteria</taxon>
        <taxon>Sphingomonadales</taxon>
        <taxon>Sphingomonadaceae</taxon>
        <taxon>Novosphingobium</taxon>
    </lineage>
</organism>
<name>T0HMQ3_9SPHN</name>
<keyword evidence="1" id="KW-0645">Protease</keyword>
<keyword evidence="2" id="KW-0479">Metal-binding</keyword>
<dbReference type="PANTHER" id="PTHR34858:SF1">
    <property type="entry name" value="CYSO-CYSTEINE PEPTIDASE"/>
    <property type="match status" value="1"/>
</dbReference>
<reference evidence="7 8" key="1">
    <citation type="journal article" date="2013" name="Genome Announc.">
        <title>Genome Sequence of Novosphingobium lindaniclasticum LE124T, Isolated from a Hexachlorocyclohexane Dumpsite.</title>
        <authorList>
            <person name="Saxena A."/>
            <person name="Nayyar N."/>
            <person name="Sangwan N."/>
            <person name="Kumari R."/>
            <person name="Khurana J.P."/>
            <person name="Lal R."/>
        </authorList>
    </citation>
    <scope>NUCLEOTIDE SEQUENCE [LARGE SCALE GENOMIC DNA]</scope>
    <source>
        <strain evidence="7 8">LE124</strain>
    </source>
</reference>